<dbReference type="Proteomes" id="UP000324800">
    <property type="component" value="Unassembled WGS sequence"/>
</dbReference>
<dbReference type="AlphaFoldDB" id="A0A5J4V4B2"/>
<name>A0A5J4V4B2_9EUKA</name>
<dbReference type="EMBL" id="SNRW01009952">
    <property type="protein sequence ID" value="KAA6377242.1"/>
    <property type="molecule type" value="Genomic_DNA"/>
</dbReference>
<proteinExistence type="predicted"/>
<organism evidence="1 2">
    <name type="scientific">Streblomastix strix</name>
    <dbReference type="NCBI Taxonomy" id="222440"/>
    <lineage>
        <taxon>Eukaryota</taxon>
        <taxon>Metamonada</taxon>
        <taxon>Preaxostyla</taxon>
        <taxon>Oxymonadida</taxon>
        <taxon>Streblomastigidae</taxon>
        <taxon>Streblomastix</taxon>
    </lineage>
</organism>
<reference evidence="1 2" key="1">
    <citation type="submission" date="2019-03" db="EMBL/GenBank/DDBJ databases">
        <title>Single cell metagenomics reveals metabolic interactions within the superorganism composed of flagellate Streblomastix strix and complex community of Bacteroidetes bacteria on its surface.</title>
        <authorList>
            <person name="Treitli S.C."/>
            <person name="Kolisko M."/>
            <person name="Husnik F."/>
            <person name="Keeling P."/>
            <person name="Hampl V."/>
        </authorList>
    </citation>
    <scope>NUCLEOTIDE SEQUENCE [LARGE SCALE GENOMIC DNA]</scope>
    <source>
        <strain evidence="1">ST1C</strain>
    </source>
</reference>
<gene>
    <name evidence="1" type="ORF">EZS28_027230</name>
</gene>
<accession>A0A5J4V4B2</accession>
<evidence type="ECO:0000313" key="1">
    <source>
        <dbReference type="EMBL" id="KAA6377242.1"/>
    </source>
</evidence>
<sequence length="160" mass="17805">MLADTLITLNLCPALSTIRYVPVMCLVCNSLLLSDFKAHKAEPSAADRDFETPAQAEVCSMIDYFVGSVIGYTCTSLHILSGVSYNHLHLALTESGLKLLHCIPVACTSYLRYFLSDALSDSHSDDLDLILDLDLDFDLDLLLEFDLNRKQELNFQNSIL</sequence>
<protein>
    <submittedName>
        <fullName evidence="1">Uncharacterized protein</fullName>
    </submittedName>
</protein>
<evidence type="ECO:0000313" key="2">
    <source>
        <dbReference type="Proteomes" id="UP000324800"/>
    </source>
</evidence>
<comment type="caution">
    <text evidence="1">The sequence shown here is derived from an EMBL/GenBank/DDBJ whole genome shotgun (WGS) entry which is preliminary data.</text>
</comment>